<organism evidence="4 5">
    <name type="scientific">Ruminococcus turbiniformis</name>
    <dbReference type="NCBI Taxonomy" id="2881258"/>
    <lineage>
        <taxon>Bacteria</taxon>
        <taxon>Bacillati</taxon>
        <taxon>Bacillota</taxon>
        <taxon>Clostridia</taxon>
        <taxon>Eubacteriales</taxon>
        <taxon>Oscillospiraceae</taxon>
        <taxon>Ruminococcus</taxon>
    </lineage>
</organism>
<keyword evidence="2" id="KW-0169">Cobalamin biosynthesis</keyword>
<evidence type="ECO:0000313" key="5">
    <source>
        <dbReference type="Proteomes" id="UP001198151"/>
    </source>
</evidence>
<dbReference type="PANTHER" id="PTHR36925">
    <property type="entry name" value="COBALT-PRECORRIN-6A REDUCTASE"/>
    <property type="match status" value="1"/>
</dbReference>
<comment type="caution">
    <text evidence="4">The sequence shown here is derived from an EMBL/GenBank/DDBJ whole genome shotgun (WGS) entry which is preliminary data.</text>
</comment>
<evidence type="ECO:0000313" key="4">
    <source>
        <dbReference type="EMBL" id="MCC2256191.1"/>
    </source>
</evidence>
<accession>A0ABS8G1T9</accession>
<keyword evidence="5" id="KW-1185">Reference proteome</keyword>
<dbReference type="Proteomes" id="UP001198151">
    <property type="component" value="Unassembled WGS sequence"/>
</dbReference>
<gene>
    <name evidence="4" type="primary">cobK</name>
    <name evidence="4" type="ORF">LKD70_17555</name>
</gene>
<protein>
    <submittedName>
        <fullName evidence="4">Precorrin-6A reductase</fullName>
        <ecNumber evidence="4">1.3.1.54</ecNumber>
    </submittedName>
</protein>
<keyword evidence="3 4" id="KW-0560">Oxidoreductase</keyword>
<dbReference type="PROSITE" id="PS51014">
    <property type="entry name" value="COBK_CBIJ"/>
    <property type="match status" value="1"/>
</dbReference>
<dbReference type="InterPro" id="IPR003723">
    <property type="entry name" value="Precorrin-6x_reduct"/>
</dbReference>
<evidence type="ECO:0000256" key="1">
    <source>
        <dbReference type="ARBA" id="ARBA00004953"/>
    </source>
</evidence>
<dbReference type="PANTHER" id="PTHR36925:SF1">
    <property type="entry name" value="COBALT-PRECORRIN-6A REDUCTASE"/>
    <property type="match status" value="1"/>
</dbReference>
<dbReference type="Pfam" id="PF02571">
    <property type="entry name" value="CbiJ"/>
    <property type="match status" value="1"/>
</dbReference>
<dbReference type="EC" id="1.3.1.54" evidence="4"/>
<proteinExistence type="predicted"/>
<name>A0ABS8G1T9_9FIRM</name>
<sequence>MLIFAGTTEGRLLAEYAADSGMRCWVSTATEYGKSLLDNLPGIEAVCGRMDEEKIRAFIRERKLSLVIDATHPFAVRATECIRKACLAENTEYVRCVRELHEEKKSLAVSGKKNPDESEKEHRIVEVKSVAEAVDYLKQTEGNILIATGSRDLAMYTEIPDYRKRCFARVLSTRESVEKSVSLGFEGKHLIAMQGPFSVDMNLAVLRQTEASYFVTKESGHAGGFEEKEEAAAGAGAVLIVIGRTEERGMSLEETKRVIDAFGQRSGKDKNGFRRACMCRGLC</sequence>
<dbReference type="EMBL" id="JAJEQX010000055">
    <property type="protein sequence ID" value="MCC2256191.1"/>
    <property type="molecule type" value="Genomic_DNA"/>
</dbReference>
<dbReference type="NCBIfam" id="TIGR00715">
    <property type="entry name" value="precor6x_red"/>
    <property type="match status" value="1"/>
</dbReference>
<evidence type="ECO:0000256" key="2">
    <source>
        <dbReference type="ARBA" id="ARBA00022573"/>
    </source>
</evidence>
<evidence type="ECO:0000256" key="3">
    <source>
        <dbReference type="ARBA" id="ARBA00023002"/>
    </source>
</evidence>
<reference evidence="4 5" key="1">
    <citation type="submission" date="2021-10" db="EMBL/GenBank/DDBJ databases">
        <title>Anaerobic single-cell dispensing facilitates the cultivation of human gut bacteria.</title>
        <authorList>
            <person name="Afrizal A."/>
        </authorList>
    </citation>
    <scope>NUCLEOTIDE SEQUENCE [LARGE SCALE GENOMIC DNA]</scope>
    <source>
        <strain evidence="4 5">CLA-AA-H200</strain>
    </source>
</reference>
<comment type="pathway">
    <text evidence="1">Cofactor biosynthesis; adenosylcobalamin biosynthesis.</text>
</comment>
<dbReference type="GO" id="GO:0016994">
    <property type="term" value="F:precorrin-6A reductase activity"/>
    <property type="evidence" value="ECO:0007669"/>
    <property type="project" value="UniProtKB-EC"/>
</dbReference>